<dbReference type="EMBL" id="CP158375">
    <property type="protein sequence ID" value="XDO97955.1"/>
    <property type="molecule type" value="Genomic_DNA"/>
</dbReference>
<name>A0AB39KW10_9CAUL</name>
<dbReference type="RefSeq" id="WP_369061507.1">
    <property type="nucleotide sequence ID" value="NZ_CP158375.1"/>
</dbReference>
<dbReference type="Gene3D" id="1.20.210.10">
    <property type="entry name" value="Cytochrome c oxidase-like, subunit I domain"/>
    <property type="match status" value="1"/>
</dbReference>
<gene>
    <name evidence="2" type="ORF">ABOZ73_05930</name>
</gene>
<keyword evidence="1" id="KW-0472">Membrane</keyword>
<organism evidence="2">
    <name type="scientific">Caulobacter sp. 73W</name>
    <dbReference type="NCBI Taxonomy" id="3161137"/>
    <lineage>
        <taxon>Bacteria</taxon>
        <taxon>Pseudomonadati</taxon>
        <taxon>Pseudomonadota</taxon>
        <taxon>Alphaproteobacteria</taxon>
        <taxon>Caulobacterales</taxon>
        <taxon>Caulobacteraceae</taxon>
        <taxon>Caulobacter</taxon>
    </lineage>
</organism>
<evidence type="ECO:0000313" key="2">
    <source>
        <dbReference type="EMBL" id="XDO97955.1"/>
    </source>
</evidence>
<sequence>MNRWPYVFFATATVYILIGVLWGMAMSLTHHHETYSAHAHLNLIGWVSQALMGLFYAVMGRRTPNWLAAANYVFTNIGVICMTTVLYLYLSGSAASKQLMMGLYMVGPPSVILGFFFFAGAVFLALARNWKAPAVAQA</sequence>
<keyword evidence="1" id="KW-1133">Transmembrane helix</keyword>
<evidence type="ECO:0000256" key="1">
    <source>
        <dbReference type="SAM" id="Phobius"/>
    </source>
</evidence>
<reference evidence="2" key="1">
    <citation type="submission" date="2024-06" db="EMBL/GenBank/DDBJ databases">
        <title>Caulobacter inopinatus, sp. nov.</title>
        <authorList>
            <person name="Donachie S.P."/>
        </authorList>
    </citation>
    <scope>NUCLEOTIDE SEQUENCE</scope>
    <source>
        <strain evidence="2">73W</strain>
    </source>
</reference>
<feature type="transmembrane region" description="Helical" evidence="1">
    <location>
        <begin position="102"/>
        <end position="126"/>
    </location>
</feature>
<feature type="transmembrane region" description="Helical" evidence="1">
    <location>
        <begin position="6"/>
        <end position="28"/>
    </location>
</feature>
<accession>A0AB39KW10</accession>
<dbReference type="SUPFAM" id="SSF81442">
    <property type="entry name" value="Cytochrome c oxidase subunit I-like"/>
    <property type="match status" value="1"/>
</dbReference>
<dbReference type="AlphaFoldDB" id="A0AB39KW10"/>
<protein>
    <recommendedName>
        <fullName evidence="3">Cbb3-type cytochrome c oxidase subunit I</fullName>
    </recommendedName>
</protein>
<feature type="transmembrane region" description="Helical" evidence="1">
    <location>
        <begin position="40"/>
        <end position="59"/>
    </location>
</feature>
<evidence type="ECO:0008006" key="3">
    <source>
        <dbReference type="Google" id="ProtNLM"/>
    </source>
</evidence>
<proteinExistence type="predicted"/>
<keyword evidence="1" id="KW-0812">Transmembrane</keyword>
<dbReference type="InterPro" id="IPR036927">
    <property type="entry name" value="Cyt_c_oxase-like_su1_sf"/>
</dbReference>
<feature type="transmembrane region" description="Helical" evidence="1">
    <location>
        <begin position="71"/>
        <end position="90"/>
    </location>
</feature>